<gene>
    <name evidence="2" type="primary">pilV</name>
    <name evidence="2" type="ORF">EWM63_04875</name>
</gene>
<accession>A0A4P6KUJ4</accession>
<evidence type="ECO:0000256" key="1">
    <source>
        <dbReference type="SAM" id="Phobius"/>
    </source>
</evidence>
<dbReference type="Proteomes" id="UP000290637">
    <property type="component" value="Chromosome"/>
</dbReference>
<feature type="transmembrane region" description="Helical" evidence="1">
    <location>
        <begin position="6"/>
        <end position="28"/>
    </location>
</feature>
<organism evidence="2 3">
    <name type="scientific">Pseudoduganella lutea</name>
    <dbReference type="NCBI Taxonomy" id="321985"/>
    <lineage>
        <taxon>Bacteria</taxon>
        <taxon>Pseudomonadati</taxon>
        <taxon>Pseudomonadota</taxon>
        <taxon>Betaproteobacteria</taxon>
        <taxon>Burkholderiales</taxon>
        <taxon>Oxalobacteraceae</taxon>
        <taxon>Telluria group</taxon>
        <taxon>Pseudoduganella</taxon>
    </lineage>
</organism>
<keyword evidence="1" id="KW-0812">Transmembrane</keyword>
<dbReference type="Pfam" id="PF07963">
    <property type="entry name" value="N_methyl"/>
    <property type="match status" value="1"/>
</dbReference>
<dbReference type="EMBL" id="CP035913">
    <property type="protein sequence ID" value="QBE62394.1"/>
    <property type="molecule type" value="Genomic_DNA"/>
</dbReference>
<sequence>MRDAAGFTLVEVLVALLVLGAGMVGGMAMQLHAMRTRHESALLSASTQLAVAMADRMRANAGQVTAIYLGVDYDAHAAPVPAAPDDPCRLYPCDPARIARLDIHELERQVRATLPAGRARICRDAQMYVGGQLRWECSGGPDDPIVVKIGWRGRHPDGTPRRDGGRGAVPGVAIVVAGVRP</sequence>
<dbReference type="NCBIfam" id="TIGR02523">
    <property type="entry name" value="type_IV_pilV"/>
    <property type="match status" value="1"/>
</dbReference>
<protein>
    <submittedName>
        <fullName evidence="2">Type IV pilus modification protein PilV</fullName>
    </submittedName>
</protein>
<keyword evidence="3" id="KW-1185">Reference proteome</keyword>
<name>A0A4P6KUJ4_9BURK</name>
<dbReference type="OrthoDB" id="8724817at2"/>
<dbReference type="NCBIfam" id="TIGR02532">
    <property type="entry name" value="IV_pilin_GFxxxE"/>
    <property type="match status" value="1"/>
</dbReference>
<evidence type="ECO:0000313" key="2">
    <source>
        <dbReference type="EMBL" id="QBE62394.1"/>
    </source>
</evidence>
<keyword evidence="1" id="KW-0472">Membrane</keyword>
<proteinExistence type="predicted"/>
<reference evidence="2 3" key="1">
    <citation type="submission" date="2019-02" db="EMBL/GenBank/DDBJ databases">
        <title>Draft Genome Sequences of Six Type Strains of the Genus Massilia.</title>
        <authorList>
            <person name="Miess H."/>
            <person name="Frediansyhah A."/>
            <person name="Gross H."/>
        </authorList>
    </citation>
    <scope>NUCLEOTIDE SEQUENCE [LARGE SCALE GENOMIC DNA]</scope>
    <source>
        <strain evidence="2 3">DSM 17473</strain>
    </source>
</reference>
<dbReference type="InterPro" id="IPR012902">
    <property type="entry name" value="N_methyl_site"/>
</dbReference>
<evidence type="ECO:0000313" key="3">
    <source>
        <dbReference type="Proteomes" id="UP000290637"/>
    </source>
</evidence>
<dbReference type="AlphaFoldDB" id="A0A4P6KUJ4"/>
<dbReference type="KEGG" id="plue:EWM63_04875"/>
<keyword evidence="1" id="KW-1133">Transmembrane helix</keyword>
<dbReference type="InterPro" id="IPR013362">
    <property type="entry name" value="Pilus_4_PilV"/>
</dbReference>
<dbReference type="RefSeq" id="WP_130185529.1">
    <property type="nucleotide sequence ID" value="NZ_CP035913.1"/>
</dbReference>